<dbReference type="EMBL" id="MU250542">
    <property type="protein sequence ID" value="KAG7443995.1"/>
    <property type="molecule type" value="Genomic_DNA"/>
</dbReference>
<sequence>MSDRDILIQRGPANPFSTSATTCQGGNPGTSSSEVRDDNSFRTSIFGIPRARPHDEAKLGHADSTKVGKGEGYHWKFVCANILRREELTMIIYDQYQPSNLLINDAGRIFQSTVPTKSRIFVTGNGAPSKAMKESSSDFQSQVRSSKEQTRRFSV</sequence>
<evidence type="ECO:0000313" key="2">
    <source>
        <dbReference type="EMBL" id="KAG7443995.1"/>
    </source>
</evidence>
<feature type="compositionally biased region" description="Basic and acidic residues" evidence="1">
    <location>
        <begin position="145"/>
        <end position="155"/>
    </location>
</feature>
<feature type="region of interest" description="Disordered" evidence="1">
    <location>
        <begin position="1"/>
        <end position="38"/>
    </location>
</feature>
<dbReference type="RefSeq" id="XP_043037495.1">
    <property type="nucleotide sequence ID" value="XM_043184329.1"/>
</dbReference>
<dbReference type="GeneID" id="66106626"/>
<feature type="compositionally biased region" description="Polar residues" evidence="1">
    <location>
        <begin position="15"/>
        <end position="33"/>
    </location>
</feature>
<name>A0A9P7VNV3_9AGAR</name>
<gene>
    <name evidence="2" type="ORF">BT62DRAFT_921621</name>
</gene>
<dbReference type="AlphaFoldDB" id="A0A9P7VNV3"/>
<dbReference type="Proteomes" id="UP000812287">
    <property type="component" value="Unassembled WGS sequence"/>
</dbReference>
<accession>A0A9P7VNV3</accession>
<feature type="region of interest" description="Disordered" evidence="1">
    <location>
        <begin position="125"/>
        <end position="155"/>
    </location>
</feature>
<protein>
    <submittedName>
        <fullName evidence="2">Uncharacterized protein</fullName>
    </submittedName>
</protein>
<organism evidence="2 3">
    <name type="scientific">Guyanagaster necrorhizus</name>
    <dbReference type="NCBI Taxonomy" id="856835"/>
    <lineage>
        <taxon>Eukaryota</taxon>
        <taxon>Fungi</taxon>
        <taxon>Dikarya</taxon>
        <taxon>Basidiomycota</taxon>
        <taxon>Agaricomycotina</taxon>
        <taxon>Agaricomycetes</taxon>
        <taxon>Agaricomycetidae</taxon>
        <taxon>Agaricales</taxon>
        <taxon>Marasmiineae</taxon>
        <taxon>Physalacriaceae</taxon>
        <taxon>Guyanagaster</taxon>
    </lineage>
</organism>
<evidence type="ECO:0000256" key="1">
    <source>
        <dbReference type="SAM" id="MobiDB-lite"/>
    </source>
</evidence>
<keyword evidence="3" id="KW-1185">Reference proteome</keyword>
<evidence type="ECO:0000313" key="3">
    <source>
        <dbReference type="Proteomes" id="UP000812287"/>
    </source>
</evidence>
<comment type="caution">
    <text evidence="2">The sequence shown here is derived from an EMBL/GenBank/DDBJ whole genome shotgun (WGS) entry which is preliminary data.</text>
</comment>
<reference evidence="2" key="1">
    <citation type="submission" date="2020-11" db="EMBL/GenBank/DDBJ databases">
        <title>Adaptations for nitrogen fixation in a non-lichenized fungal sporocarp promotes dispersal by wood-feeding termites.</title>
        <authorList>
            <consortium name="DOE Joint Genome Institute"/>
            <person name="Koch R.A."/>
            <person name="Yoon G."/>
            <person name="Arayal U."/>
            <person name="Lail K."/>
            <person name="Amirebrahimi M."/>
            <person name="Labutti K."/>
            <person name="Lipzen A."/>
            <person name="Riley R."/>
            <person name="Barry K."/>
            <person name="Henrissat B."/>
            <person name="Grigoriev I.V."/>
            <person name="Herr J.R."/>
            <person name="Aime M.C."/>
        </authorList>
    </citation>
    <scope>NUCLEOTIDE SEQUENCE</scope>
    <source>
        <strain evidence="2">MCA 3950</strain>
    </source>
</reference>
<proteinExistence type="predicted"/>